<keyword evidence="2" id="KW-0560">Oxidoreductase</keyword>
<dbReference type="Gene3D" id="3.40.140.10">
    <property type="entry name" value="Cytidine Deaminase, domain 2"/>
    <property type="match status" value="1"/>
</dbReference>
<keyword evidence="1" id="KW-0501">Molybdenum cofactor biosynthesis</keyword>
<dbReference type="RefSeq" id="WP_014707074.1">
    <property type="nucleotide sequence ID" value="NC_017857.3"/>
</dbReference>
<comment type="subcellular location">
    <subcellularLocation>
        <location evidence="1">Cytoplasm</location>
    </subcellularLocation>
</comment>
<dbReference type="OrthoDB" id="3197277at2"/>
<dbReference type="Proteomes" id="UP000009144">
    <property type="component" value="Chromosome"/>
</dbReference>
<dbReference type="GO" id="GO:0097163">
    <property type="term" value="F:sulfur carrier activity"/>
    <property type="evidence" value="ECO:0007669"/>
    <property type="project" value="UniProtKB-UniRule"/>
</dbReference>
<reference evidence="2 3" key="1">
    <citation type="journal article" date="2012" name="J. Bacteriol.">
        <title>Complete genome sequences of Methylophaga sp. strain JAM1 and Methylophaga sp. strain JAM7.</title>
        <authorList>
            <person name="Villeneuve C."/>
            <person name="Martineau C."/>
            <person name="Mauffrey F."/>
            <person name="Villemur R."/>
        </authorList>
    </citation>
    <scope>NUCLEOTIDE SEQUENCE [LARGE SCALE GENOMIC DNA]</scope>
    <source>
        <strain evidence="2 3">JAM1</strain>
    </source>
</reference>
<dbReference type="InterPro" id="IPR003786">
    <property type="entry name" value="FdhD"/>
</dbReference>
<keyword evidence="1" id="KW-0963">Cytoplasm</keyword>
<dbReference type="PANTHER" id="PTHR30592">
    <property type="entry name" value="FORMATE DEHYDROGENASE"/>
    <property type="match status" value="1"/>
</dbReference>
<dbReference type="KEGG" id="mej:Q7A_1888"/>
<dbReference type="HAMAP" id="MF_00187">
    <property type="entry name" value="FdhD"/>
    <property type="match status" value="1"/>
</dbReference>
<name>I1XJY6_METNJ</name>
<dbReference type="Pfam" id="PF02634">
    <property type="entry name" value="FdhD-NarQ"/>
    <property type="match status" value="1"/>
</dbReference>
<dbReference type="GO" id="GO:0005737">
    <property type="term" value="C:cytoplasm"/>
    <property type="evidence" value="ECO:0007669"/>
    <property type="project" value="UniProtKB-SubCell"/>
</dbReference>
<sequence length="279" mass="31016">MARYLPEMTNNGINRLQTTIVSDEFGEHREVSLTGERPLTIYLDNREIVTLMTLGAQPELLTLGYLRNQSLVDELTHIKSIQVDWDVEAVAVTTHQQKNNLDSLMSRRISTSGCGQGTMFAHVMDSLSELKLQCPVFNAQFIYDVLHALNEYNEIYKQAGAVHGCALCQQNKVLCFVEDVGRHNAVDAISGWMWLNEIKGNDKVFYTTGRLTSEMVIKVAQMQVPLLLSRSGVTEMGLSIAQDIGIGMIARAKGKHFLVYTGQEQFETNTSLLGASAGK</sequence>
<dbReference type="GO" id="GO:0016783">
    <property type="term" value="F:sulfurtransferase activity"/>
    <property type="evidence" value="ECO:0007669"/>
    <property type="project" value="InterPro"/>
</dbReference>
<dbReference type="PATRIC" id="fig|754476.3.peg.1866"/>
<feature type="active site" description="Cysteine persulfide intermediate" evidence="1">
    <location>
        <position position="114"/>
    </location>
</feature>
<dbReference type="EMBL" id="CP003390">
    <property type="protein sequence ID" value="AFI84705.1"/>
    <property type="molecule type" value="Genomic_DNA"/>
</dbReference>
<comment type="similarity">
    <text evidence="1">Belongs to the FdhD family.</text>
</comment>
<dbReference type="PANTHER" id="PTHR30592:SF4">
    <property type="entry name" value="SULFUR CARRIER PROTEIN FDHD"/>
    <property type="match status" value="1"/>
</dbReference>
<reference evidence="2 3" key="2">
    <citation type="journal article" date="2013" name="Int. J. Syst. Evol. Microbiol.">
        <title>Methylophaga nitratireducenticrescens sp. nov. and Methylophaga frappieri sp. nov., isolated from the biofilm of the methanol-fed denitrification system treating the seawater at the Montreal Biodome.</title>
        <authorList>
            <person name="Villeneuve C."/>
            <person name="Martineau C."/>
            <person name="Mauffrey F."/>
            <person name="Villemur R."/>
        </authorList>
    </citation>
    <scope>NUCLEOTIDE SEQUENCE [LARGE SCALE GENOMIC DNA]</scope>
    <source>
        <strain evidence="2 3">JAM1</strain>
    </source>
</reference>
<dbReference type="SUPFAM" id="SSF53927">
    <property type="entry name" value="Cytidine deaminase-like"/>
    <property type="match status" value="1"/>
</dbReference>
<accession>I1XJY6</accession>
<evidence type="ECO:0000313" key="3">
    <source>
        <dbReference type="Proteomes" id="UP000009144"/>
    </source>
</evidence>
<organism evidence="2 3">
    <name type="scientific">Methylophaga nitratireducenticrescens</name>
    <dbReference type="NCBI Taxonomy" id="754476"/>
    <lineage>
        <taxon>Bacteria</taxon>
        <taxon>Pseudomonadati</taxon>
        <taxon>Pseudomonadota</taxon>
        <taxon>Gammaproteobacteria</taxon>
        <taxon>Thiotrichales</taxon>
        <taxon>Piscirickettsiaceae</taxon>
        <taxon>Methylophaga</taxon>
    </lineage>
</organism>
<keyword evidence="3" id="KW-1185">Reference proteome</keyword>
<dbReference type="STRING" id="754476.Q7A_1888"/>
<gene>
    <name evidence="1" type="primary">fdhD</name>
    <name evidence="2" type="ordered locus">Q7A_1888</name>
</gene>
<dbReference type="eggNOG" id="COG1526">
    <property type="taxonomic scope" value="Bacteria"/>
</dbReference>
<dbReference type="HOGENOM" id="CLU_056887_0_0_6"/>
<dbReference type="GO" id="GO:0006777">
    <property type="term" value="P:Mo-molybdopterin cofactor biosynthetic process"/>
    <property type="evidence" value="ECO:0007669"/>
    <property type="project" value="UniProtKB-UniRule"/>
</dbReference>
<evidence type="ECO:0000313" key="2">
    <source>
        <dbReference type="EMBL" id="AFI84705.1"/>
    </source>
</evidence>
<comment type="function">
    <text evidence="1">Required for formate dehydrogenase (FDH) activity. Acts as a sulfur carrier protein that transfers sulfur from IscS to the molybdenum cofactor prior to its insertion into FDH.</text>
</comment>
<protein>
    <recommendedName>
        <fullName evidence="1">Sulfur carrier protein FdhD</fullName>
    </recommendedName>
</protein>
<dbReference type="PIRSF" id="PIRSF015626">
    <property type="entry name" value="FdhD"/>
    <property type="match status" value="1"/>
</dbReference>
<dbReference type="InterPro" id="IPR016193">
    <property type="entry name" value="Cytidine_deaminase-like"/>
</dbReference>
<comment type="caution">
    <text evidence="1">Lacks conserved residue(s) required for the propagation of feature annotation.</text>
</comment>
<dbReference type="AlphaFoldDB" id="I1XJY6"/>
<dbReference type="GO" id="GO:0016491">
    <property type="term" value="F:oxidoreductase activity"/>
    <property type="evidence" value="ECO:0007669"/>
    <property type="project" value="UniProtKB-KW"/>
</dbReference>
<dbReference type="Gene3D" id="3.10.20.10">
    <property type="match status" value="1"/>
</dbReference>
<evidence type="ECO:0000256" key="1">
    <source>
        <dbReference type="HAMAP-Rule" id="MF_00187"/>
    </source>
</evidence>
<proteinExistence type="inferred from homology"/>